<evidence type="ECO:0000256" key="1">
    <source>
        <dbReference type="SAM" id="MobiDB-lite"/>
    </source>
</evidence>
<dbReference type="InterPro" id="IPR011978">
    <property type="entry name" value="YgfB-like"/>
</dbReference>
<organism evidence="2 3">
    <name type="scientific">Denitratimonas tolerans</name>
    <dbReference type="NCBI Taxonomy" id="1338420"/>
    <lineage>
        <taxon>Bacteria</taxon>
        <taxon>Pseudomonadati</taxon>
        <taxon>Pseudomonadota</taxon>
        <taxon>Gammaproteobacteria</taxon>
        <taxon>Lysobacterales</taxon>
        <taxon>Lysobacteraceae</taxon>
        <taxon>Denitratimonas</taxon>
    </lineage>
</organism>
<dbReference type="Pfam" id="PF02810">
    <property type="entry name" value="SEC-C"/>
    <property type="match status" value="1"/>
</dbReference>
<dbReference type="RefSeq" id="WP_337334918.1">
    <property type="nucleotide sequence ID" value="NZ_JBBDHC010000006.1"/>
</dbReference>
<dbReference type="InterPro" id="IPR004027">
    <property type="entry name" value="SEC_C_motif"/>
</dbReference>
<feature type="region of interest" description="Disordered" evidence="1">
    <location>
        <begin position="114"/>
        <end position="139"/>
    </location>
</feature>
<keyword evidence="3" id="KW-1185">Reference proteome</keyword>
<gene>
    <name evidence="2" type="ORF">WB794_05900</name>
</gene>
<accession>A0AAW9R5W7</accession>
<feature type="compositionally biased region" description="Acidic residues" evidence="1">
    <location>
        <begin position="124"/>
        <end position="138"/>
    </location>
</feature>
<sequence length="311" mass="33858">MPAITPPAPRARFDADAIERLAILLLEEGLPQGGMPLEAVDGLFSAALVSPGAPIELAEVMPLVLGSRDAVASDELRDLLSRLWEATRARIVRGPTGDLAQSLPLILFPDAEDDEAEAPVPPEASDEGEPEEDFDEGEPFPVGAVWALGFSVAYGLRATEWEARLEKDEYLFQAVMDIFDLIPPPWEHALPGEEDDEALDEDEDDDDFDQFADEGDFDEVVPAADPDDGELEPCADWDDAPDDELPLTYAERVDVIGSLPEILHECHLSRIAEATPRTPTRVAEVPGRNDPCPCGSGLKFKKCHGDPSRLN</sequence>
<feature type="region of interest" description="Disordered" evidence="1">
    <location>
        <begin position="186"/>
        <end position="212"/>
    </location>
</feature>
<protein>
    <submittedName>
        <fullName evidence="2">UPF0149 family protein</fullName>
    </submittedName>
</protein>
<dbReference type="Pfam" id="PF03695">
    <property type="entry name" value="UPF0149"/>
    <property type="match status" value="1"/>
</dbReference>
<dbReference type="SUPFAM" id="SSF103642">
    <property type="entry name" value="Sec-C motif"/>
    <property type="match status" value="1"/>
</dbReference>
<dbReference type="Proteomes" id="UP001364472">
    <property type="component" value="Unassembled WGS sequence"/>
</dbReference>
<reference evidence="2 3" key="1">
    <citation type="journal article" date="2016" name="Antonie Van Leeuwenhoek">
        <title>Denitratimonas tolerans gen. nov., sp. nov., a denitrifying bacterium isolated from a bioreactor for tannery wastewater treatment.</title>
        <authorList>
            <person name="Han S.I."/>
            <person name="Kim J.O."/>
            <person name="Lee Y.R."/>
            <person name="Ekpeghere K.I."/>
            <person name="Koh S.C."/>
            <person name="Whang K.S."/>
        </authorList>
    </citation>
    <scope>NUCLEOTIDE SEQUENCE [LARGE SCALE GENOMIC DNA]</scope>
    <source>
        <strain evidence="2 3">KACC 17565</strain>
    </source>
</reference>
<comment type="caution">
    <text evidence="2">The sequence shown here is derived from an EMBL/GenBank/DDBJ whole genome shotgun (WGS) entry which is preliminary data.</text>
</comment>
<proteinExistence type="predicted"/>
<dbReference type="Gene3D" id="3.10.450.50">
    <property type="match status" value="1"/>
</dbReference>
<feature type="compositionally biased region" description="Acidic residues" evidence="1">
    <location>
        <begin position="192"/>
        <end position="212"/>
    </location>
</feature>
<dbReference type="EMBL" id="JBBDHC010000006">
    <property type="protein sequence ID" value="MEJ1249204.1"/>
    <property type="molecule type" value="Genomic_DNA"/>
</dbReference>
<evidence type="ECO:0000313" key="2">
    <source>
        <dbReference type="EMBL" id="MEJ1249204.1"/>
    </source>
</evidence>
<dbReference type="AlphaFoldDB" id="A0AAW9R5W7"/>
<name>A0AAW9R5W7_9GAMM</name>
<evidence type="ECO:0000313" key="3">
    <source>
        <dbReference type="Proteomes" id="UP001364472"/>
    </source>
</evidence>